<organism evidence="2 3">
    <name type="scientific">Bifidobacterium biavatii DSM 23969</name>
    <dbReference type="NCBI Taxonomy" id="1437608"/>
    <lineage>
        <taxon>Bacteria</taxon>
        <taxon>Bacillati</taxon>
        <taxon>Actinomycetota</taxon>
        <taxon>Actinomycetes</taxon>
        <taxon>Bifidobacteriales</taxon>
        <taxon>Bifidobacteriaceae</taxon>
        <taxon>Bifidobacterium</taxon>
    </lineage>
</organism>
<accession>A0A086ZTU3</accession>
<feature type="compositionally biased region" description="Polar residues" evidence="1">
    <location>
        <begin position="1"/>
        <end position="12"/>
    </location>
</feature>
<dbReference type="RefSeq" id="WP_033496510.1">
    <property type="nucleotide sequence ID" value="NZ_JDUU01000040.1"/>
</dbReference>
<feature type="region of interest" description="Disordered" evidence="1">
    <location>
        <begin position="1"/>
        <end position="22"/>
    </location>
</feature>
<reference evidence="2 3" key="1">
    <citation type="submission" date="2014-03" db="EMBL/GenBank/DDBJ databases">
        <title>Genomics of Bifidobacteria.</title>
        <authorList>
            <person name="Ventura M."/>
            <person name="Milani C."/>
            <person name="Lugli G.A."/>
        </authorList>
    </citation>
    <scope>NUCLEOTIDE SEQUENCE [LARGE SCALE GENOMIC DNA]</scope>
    <source>
        <strain evidence="2 3">DSM 23969</strain>
    </source>
</reference>
<evidence type="ECO:0000313" key="3">
    <source>
        <dbReference type="Proteomes" id="UP000029108"/>
    </source>
</evidence>
<comment type="caution">
    <text evidence="2">The sequence shown here is derived from an EMBL/GenBank/DDBJ whole genome shotgun (WGS) entry which is preliminary data.</text>
</comment>
<gene>
    <name evidence="2" type="ORF">BBIA_1865</name>
</gene>
<dbReference type="EMBL" id="JGYN01000019">
    <property type="protein sequence ID" value="KFI49943.1"/>
    <property type="molecule type" value="Genomic_DNA"/>
</dbReference>
<dbReference type="STRING" id="1437608.GCA_000771645_02152"/>
<proteinExistence type="predicted"/>
<name>A0A086ZTU3_9BIFI</name>
<dbReference type="AlphaFoldDB" id="A0A086ZTU3"/>
<dbReference type="Proteomes" id="UP000029108">
    <property type="component" value="Unassembled WGS sequence"/>
</dbReference>
<keyword evidence="3" id="KW-1185">Reference proteome</keyword>
<evidence type="ECO:0000313" key="2">
    <source>
        <dbReference type="EMBL" id="KFI49943.1"/>
    </source>
</evidence>
<protein>
    <submittedName>
        <fullName evidence="2">Uncharacterized protein</fullName>
    </submittedName>
</protein>
<evidence type="ECO:0000256" key="1">
    <source>
        <dbReference type="SAM" id="MobiDB-lite"/>
    </source>
</evidence>
<sequence>MSTKTELSIQSHTRNDPDAGLRLNLTTDDPIHGRKLMCWPNTTNPFPIDWNDAELLWRWLGLTLNKPIPENEQ</sequence>
<dbReference type="OrthoDB" id="3242190at2"/>